<dbReference type="AlphaFoldDB" id="A0A1J1HGV6"/>
<dbReference type="EMBL" id="CVRI01000004">
    <property type="protein sequence ID" value="CRK87248.1"/>
    <property type="molecule type" value="Genomic_DNA"/>
</dbReference>
<evidence type="ECO:0000256" key="2">
    <source>
        <dbReference type="SAM" id="SignalP"/>
    </source>
</evidence>
<organism evidence="3 4">
    <name type="scientific">Clunio marinus</name>
    <dbReference type="NCBI Taxonomy" id="568069"/>
    <lineage>
        <taxon>Eukaryota</taxon>
        <taxon>Metazoa</taxon>
        <taxon>Ecdysozoa</taxon>
        <taxon>Arthropoda</taxon>
        <taxon>Hexapoda</taxon>
        <taxon>Insecta</taxon>
        <taxon>Pterygota</taxon>
        <taxon>Neoptera</taxon>
        <taxon>Endopterygota</taxon>
        <taxon>Diptera</taxon>
        <taxon>Nematocera</taxon>
        <taxon>Chironomoidea</taxon>
        <taxon>Chironomidae</taxon>
        <taxon>Clunio</taxon>
    </lineage>
</organism>
<evidence type="ECO:0000256" key="1">
    <source>
        <dbReference type="SAM" id="MobiDB-lite"/>
    </source>
</evidence>
<feature type="compositionally biased region" description="Basic and acidic residues" evidence="1">
    <location>
        <begin position="155"/>
        <end position="170"/>
    </location>
</feature>
<accession>A0A1J1HGV6</accession>
<protein>
    <submittedName>
        <fullName evidence="3">CLUMA_CG001050, isoform A</fullName>
    </submittedName>
</protein>
<sequence length="206" mass="23315">MRLLMFKIYLILFTASVVHGFIANSPNIRTKRSDDDNGFSLENLKDKLSLDNLKDKLSLDNLKDRYSSLKSKVSDYATKGYEELKNLFSSERSVGDYQLNNIDVRFGEGDEKNINTNKTNARSTRDVKDKSVESSEDSHELDELIEALIDFEKPSDDKKKEGKKDGKLENNAEISPGLPIQHSVIIAPLICTENKKAVRGRCRSII</sequence>
<reference evidence="3 4" key="1">
    <citation type="submission" date="2015-04" db="EMBL/GenBank/DDBJ databases">
        <authorList>
            <person name="Syromyatnikov M.Y."/>
            <person name="Popov V.N."/>
        </authorList>
    </citation>
    <scope>NUCLEOTIDE SEQUENCE [LARGE SCALE GENOMIC DNA]</scope>
</reference>
<feature type="chain" id="PRO_5013176144" evidence="2">
    <location>
        <begin position="21"/>
        <end position="206"/>
    </location>
</feature>
<feature type="region of interest" description="Disordered" evidence="1">
    <location>
        <begin position="155"/>
        <end position="174"/>
    </location>
</feature>
<dbReference type="Proteomes" id="UP000183832">
    <property type="component" value="Unassembled WGS sequence"/>
</dbReference>
<name>A0A1J1HGV6_9DIPT</name>
<evidence type="ECO:0000313" key="3">
    <source>
        <dbReference type="EMBL" id="CRK87248.1"/>
    </source>
</evidence>
<proteinExistence type="predicted"/>
<keyword evidence="4" id="KW-1185">Reference proteome</keyword>
<gene>
    <name evidence="3" type="ORF">CLUMA_CG001050</name>
</gene>
<feature type="signal peptide" evidence="2">
    <location>
        <begin position="1"/>
        <end position="20"/>
    </location>
</feature>
<keyword evidence="2" id="KW-0732">Signal</keyword>
<feature type="compositionally biased region" description="Basic and acidic residues" evidence="1">
    <location>
        <begin position="123"/>
        <end position="138"/>
    </location>
</feature>
<feature type="region of interest" description="Disordered" evidence="1">
    <location>
        <begin position="109"/>
        <end position="138"/>
    </location>
</feature>
<evidence type="ECO:0000313" key="4">
    <source>
        <dbReference type="Proteomes" id="UP000183832"/>
    </source>
</evidence>